<organism evidence="1 2">
    <name type="scientific">Roseateles depolymerans</name>
    <dbReference type="NCBI Taxonomy" id="76731"/>
    <lineage>
        <taxon>Bacteria</taxon>
        <taxon>Pseudomonadati</taxon>
        <taxon>Pseudomonadota</taxon>
        <taxon>Betaproteobacteria</taxon>
        <taxon>Burkholderiales</taxon>
        <taxon>Sphaerotilaceae</taxon>
        <taxon>Roseateles</taxon>
    </lineage>
</organism>
<dbReference type="KEGG" id="rdp:RD2015_3869"/>
<protein>
    <submittedName>
        <fullName evidence="1">Uncharacterized protein</fullName>
    </submittedName>
</protein>
<accession>A0A0U3NIU1</accession>
<dbReference type="GO" id="GO:0016747">
    <property type="term" value="F:acyltransferase activity, transferring groups other than amino-acyl groups"/>
    <property type="evidence" value="ECO:0007669"/>
    <property type="project" value="InterPro"/>
</dbReference>
<dbReference type="InterPro" id="IPR002656">
    <property type="entry name" value="Acyl_transf_3_dom"/>
</dbReference>
<name>A0A0U3NIU1_9BURK</name>
<evidence type="ECO:0000313" key="1">
    <source>
        <dbReference type="EMBL" id="ALV08320.1"/>
    </source>
</evidence>
<keyword evidence="2" id="KW-1185">Reference proteome</keyword>
<dbReference type="Proteomes" id="UP000060699">
    <property type="component" value="Chromosome"/>
</dbReference>
<dbReference type="EMBL" id="CP013729">
    <property type="protein sequence ID" value="ALV08320.1"/>
    <property type="molecule type" value="Genomic_DNA"/>
</dbReference>
<dbReference type="AlphaFoldDB" id="A0A0U3NIU1"/>
<proteinExistence type="predicted"/>
<dbReference type="STRING" id="76731.RD2015_3869"/>
<evidence type="ECO:0000313" key="2">
    <source>
        <dbReference type="Proteomes" id="UP000060699"/>
    </source>
</evidence>
<reference evidence="1 2" key="1">
    <citation type="submission" date="2015-12" db="EMBL/GenBank/DDBJ databases">
        <title>Complete genome of Roseateles depolymerans KCTC 42856.</title>
        <authorList>
            <person name="Kim K.M."/>
        </authorList>
    </citation>
    <scope>NUCLEOTIDE SEQUENCE [LARGE SCALE GENOMIC DNA]</scope>
    <source>
        <strain evidence="1 2">KCTC 42856</strain>
    </source>
</reference>
<sequence>MAAPAPAVGVPAASATTSGGAARRLPGIDALRIFGAVLVVGLHVGRFPEWPVPAMELTMAAGRWVVPFFFVVMGFFLGQRPNWAASALGSAGRLLQITLVCALLYALLHAVQLGPKAALERILSQDAIVRGVWGHLWFMHAALAGVLLAAARPDWCMARGAWWGIAAVILLASVIDSLCAMGRVSWPTMFASRFLGGAAMVWLGIKLASVPVRTLARWWPVLLVGGALLLVAQGMAVRWKGGQAIELQLHVGAVLMGVGAMALGLWLPATPMMERLADWGRRYALGLYLLHPMMIEMLRSVGLRRSDGLWLCAAGLTLLLLWAAEHWFPRGKAVLDGR</sequence>
<dbReference type="Pfam" id="PF01757">
    <property type="entry name" value="Acyl_transf_3"/>
    <property type="match status" value="1"/>
</dbReference>
<gene>
    <name evidence="1" type="ORF">RD2015_3869</name>
</gene>